<accession>A0A8B3EGR1</accession>
<comment type="caution">
    <text evidence="1">The sequence shown here is derived from an EMBL/GenBank/DDBJ whole genome shotgun (WGS) entry which is preliminary data.</text>
</comment>
<dbReference type="EMBL" id="QOUW02000007">
    <property type="protein sequence ID" value="RIW17859.1"/>
    <property type="molecule type" value="Genomic_DNA"/>
</dbReference>
<gene>
    <name evidence="1" type="ORF">DS957_003555</name>
</gene>
<sequence>MKDTNLELVQQIQENVSKAKQHLRNKQYPKRHAPEVDKDVLIEICGGHFKVHRQDGKSLVLKACEKKNFENNVNLLRVLSYICGARDTVAVYNWNWRPVRFKKDKLYLKALHPLLD</sequence>
<dbReference type="RefSeq" id="WP_114091627.1">
    <property type="nucleotide sequence ID" value="NZ_QOUW02000007.1"/>
</dbReference>
<proteinExistence type="predicted"/>
<name>A0A8B3EGR1_VIBHA</name>
<dbReference type="Proteomes" id="UP000253437">
    <property type="component" value="Unassembled WGS sequence"/>
</dbReference>
<protein>
    <submittedName>
        <fullName evidence="1">Uncharacterized protein</fullName>
    </submittedName>
</protein>
<reference evidence="1 2" key="1">
    <citation type="submission" date="2018-08" db="EMBL/GenBank/DDBJ databases">
        <title>Vibrio harveyi strains pathogenic to white snook Centropomus viridis Lockington (1877) and potential probiotic bacteria.</title>
        <authorList>
            <person name="Soto-Rodriguez S."/>
            <person name="Gomez-Gil B."/>
            <person name="Lozano-Olvera R."/>
        </authorList>
    </citation>
    <scope>NUCLEOTIDE SEQUENCE [LARGE SCALE GENOMIC DNA]</scope>
    <source>
        <strain evidence="1 2">CAIM 1508</strain>
    </source>
</reference>
<organism evidence="1 2">
    <name type="scientific">Vibrio harveyi</name>
    <name type="common">Beneckea harveyi</name>
    <dbReference type="NCBI Taxonomy" id="669"/>
    <lineage>
        <taxon>Bacteria</taxon>
        <taxon>Pseudomonadati</taxon>
        <taxon>Pseudomonadota</taxon>
        <taxon>Gammaproteobacteria</taxon>
        <taxon>Vibrionales</taxon>
        <taxon>Vibrionaceae</taxon>
        <taxon>Vibrio</taxon>
    </lineage>
</organism>
<dbReference type="AlphaFoldDB" id="A0A8B3EGR1"/>
<evidence type="ECO:0000313" key="2">
    <source>
        <dbReference type="Proteomes" id="UP000253437"/>
    </source>
</evidence>
<evidence type="ECO:0000313" key="1">
    <source>
        <dbReference type="EMBL" id="RIW17859.1"/>
    </source>
</evidence>